<keyword evidence="3" id="KW-1185">Reference proteome</keyword>
<dbReference type="Proteomes" id="UP000198822">
    <property type="component" value="Chromosome I"/>
</dbReference>
<dbReference type="STRING" id="399736.SAMN04489720_2296"/>
<proteinExistence type="predicted"/>
<dbReference type="CDD" id="cd08267">
    <property type="entry name" value="MDR1"/>
    <property type="match status" value="1"/>
</dbReference>
<dbReference type="SUPFAM" id="SSF50129">
    <property type="entry name" value="GroES-like"/>
    <property type="match status" value="1"/>
</dbReference>
<feature type="domain" description="Enoyl reductase (ER)" evidence="1">
    <location>
        <begin position="10"/>
        <end position="312"/>
    </location>
</feature>
<dbReference type="InterPro" id="IPR013149">
    <property type="entry name" value="ADH-like_C"/>
</dbReference>
<dbReference type="EMBL" id="LT629695">
    <property type="protein sequence ID" value="SDH76193.1"/>
    <property type="molecule type" value="Genomic_DNA"/>
</dbReference>
<evidence type="ECO:0000259" key="1">
    <source>
        <dbReference type="SMART" id="SM00829"/>
    </source>
</evidence>
<dbReference type="InterPro" id="IPR050700">
    <property type="entry name" value="YIM1/Zinc_Alcohol_DH_Fams"/>
</dbReference>
<organism evidence="2 3">
    <name type="scientific">Agrococcus jejuensis</name>
    <dbReference type="NCBI Taxonomy" id="399736"/>
    <lineage>
        <taxon>Bacteria</taxon>
        <taxon>Bacillati</taxon>
        <taxon>Actinomycetota</taxon>
        <taxon>Actinomycetes</taxon>
        <taxon>Micrococcales</taxon>
        <taxon>Microbacteriaceae</taxon>
        <taxon>Agrococcus</taxon>
    </lineage>
</organism>
<protein>
    <submittedName>
        <fullName evidence="2">NADPH:quinone reductase</fullName>
    </submittedName>
</protein>
<evidence type="ECO:0000313" key="2">
    <source>
        <dbReference type="EMBL" id="SDH76193.1"/>
    </source>
</evidence>
<dbReference type="InterPro" id="IPR036291">
    <property type="entry name" value="NAD(P)-bd_dom_sf"/>
</dbReference>
<reference evidence="3" key="1">
    <citation type="submission" date="2016-10" db="EMBL/GenBank/DDBJ databases">
        <authorList>
            <person name="Varghese N."/>
            <person name="Submissions S."/>
        </authorList>
    </citation>
    <scope>NUCLEOTIDE SEQUENCE [LARGE SCALE GENOMIC DNA]</scope>
    <source>
        <strain evidence="3">DSM 22002</strain>
    </source>
</reference>
<dbReference type="InterPro" id="IPR011032">
    <property type="entry name" value="GroES-like_sf"/>
</dbReference>
<dbReference type="GO" id="GO:0016491">
    <property type="term" value="F:oxidoreductase activity"/>
    <property type="evidence" value="ECO:0007669"/>
    <property type="project" value="InterPro"/>
</dbReference>
<dbReference type="Gene3D" id="3.90.180.10">
    <property type="entry name" value="Medium-chain alcohol dehydrogenases, catalytic domain"/>
    <property type="match status" value="1"/>
</dbReference>
<name>A0A1G8F219_9MICO</name>
<dbReference type="PANTHER" id="PTHR11695">
    <property type="entry name" value="ALCOHOL DEHYDROGENASE RELATED"/>
    <property type="match status" value="1"/>
</dbReference>
<dbReference type="RefSeq" id="WP_092505135.1">
    <property type="nucleotide sequence ID" value="NZ_LT629695.1"/>
</dbReference>
<dbReference type="InterPro" id="IPR020843">
    <property type="entry name" value="ER"/>
</dbReference>
<dbReference type="Pfam" id="PF00107">
    <property type="entry name" value="ADH_zinc_N"/>
    <property type="match status" value="1"/>
</dbReference>
<sequence>MRAVVVERYGPPEVARVVERPDPAPRRGEVLVRVHAAAVTSGDARIRAARFPRGFALPGRLALGIRGPRQPVLGGTLSGVVEAVGAEVEALQVGDRVAGMNGARMGAHAELVAVRATRLARVPEAVAHVDAAGVLFGGGTAWSLVRDRAALAAGERLLVVGASGALGTAAVQLGRMQGAHVTVVASAANHDLARRLGADDVRDRASTRLADLGGFDVVLDAAGAIDRRTGLGMLAPGGRVVLAVATLGETIVARGPVVAGPADERAETFAELLDHVAHGRLDPVVRSAGSIDAIAEAYRLVDSGAKVGSVVIEPQR</sequence>
<dbReference type="PANTHER" id="PTHR11695:SF648">
    <property type="entry name" value="ZINC-BINDING OXIDOREDUCTASE"/>
    <property type="match status" value="1"/>
</dbReference>
<dbReference type="Pfam" id="PF08240">
    <property type="entry name" value="ADH_N"/>
    <property type="match status" value="1"/>
</dbReference>
<dbReference type="SMART" id="SM00829">
    <property type="entry name" value="PKS_ER"/>
    <property type="match status" value="1"/>
</dbReference>
<dbReference type="OrthoDB" id="9790818at2"/>
<gene>
    <name evidence="2" type="ORF">SAMN04489720_2296</name>
</gene>
<dbReference type="InterPro" id="IPR013154">
    <property type="entry name" value="ADH-like_N"/>
</dbReference>
<accession>A0A1G8F219</accession>
<dbReference type="AlphaFoldDB" id="A0A1G8F219"/>
<dbReference type="SUPFAM" id="SSF51735">
    <property type="entry name" value="NAD(P)-binding Rossmann-fold domains"/>
    <property type="match status" value="1"/>
</dbReference>
<evidence type="ECO:0000313" key="3">
    <source>
        <dbReference type="Proteomes" id="UP000198822"/>
    </source>
</evidence>
<dbReference type="Gene3D" id="3.40.50.720">
    <property type="entry name" value="NAD(P)-binding Rossmann-like Domain"/>
    <property type="match status" value="1"/>
</dbReference>